<dbReference type="OrthoDB" id="9807795at2"/>
<dbReference type="Pfam" id="PF00535">
    <property type="entry name" value="Glycos_transf_2"/>
    <property type="match status" value="1"/>
</dbReference>
<accession>A0A3S0S305</accession>
<dbReference type="GO" id="GO:0016740">
    <property type="term" value="F:transferase activity"/>
    <property type="evidence" value="ECO:0007669"/>
    <property type="project" value="UniProtKB-KW"/>
</dbReference>
<dbReference type="InterPro" id="IPR001173">
    <property type="entry name" value="Glyco_trans_2-like"/>
</dbReference>
<protein>
    <submittedName>
        <fullName evidence="2">Glycosyltransferase family 2 protein</fullName>
    </submittedName>
</protein>
<name>A0A3S0S305_9HYPH</name>
<dbReference type="Proteomes" id="UP000278081">
    <property type="component" value="Unassembled WGS sequence"/>
</dbReference>
<dbReference type="InterPro" id="IPR029044">
    <property type="entry name" value="Nucleotide-diphossugar_trans"/>
</dbReference>
<comment type="caution">
    <text evidence="2">The sequence shown here is derived from an EMBL/GenBank/DDBJ whole genome shotgun (WGS) entry which is preliminary data.</text>
</comment>
<dbReference type="CDD" id="cd00761">
    <property type="entry name" value="Glyco_tranf_GTA_type"/>
    <property type="match status" value="1"/>
</dbReference>
<dbReference type="InterPro" id="IPR050834">
    <property type="entry name" value="Glycosyltransf_2"/>
</dbReference>
<organism evidence="2 3">
    <name type="scientific">Rhizobium chutanense</name>
    <dbReference type="NCBI Taxonomy" id="2035448"/>
    <lineage>
        <taxon>Bacteria</taxon>
        <taxon>Pseudomonadati</taxon>
        <taxon>Pseudomonadota</taxon>
        <taxon>Alphaproteobacteria</taxon>
        <taxon>Hyphomicrobiales</taxon>
        <taxon>Rhizobiaceae</taxon>
        <taxon>Rhizobium/Agrobacterium group</taxon>
        <taxon>Rhizobium</taxon>
    </lineage>
</organism>
<sequence>MSKVKVTVLFSTYNGAKTLPRMLDALCACTLSKDEWKIVAVDNNSKDDTSQVLKSYQDRLPLEVYFEPKQGKQYALTQGFRHLEGELVILTDDDVIPEPDWIAQFLDLANEQQQFDIFGGLILPEWEEKPQPWLMEHGHLGILYALNDDLEVGPISAALISGPNSAFRRSILGAGYIVHDGLGPDATVAQFPMGEDTAFALRLEKNGARAFHSQRPKVRHMVRKGYVEEGWVLRRGERYGMGLVIIRPNLFNSKAKIFGLPIGSTLRWLLMAPVSFVLKGFPQSGTRFKLLWAQSVRQGILRQFIKQRFSARSATYAQLGMGK</sequence>
<dbReference type="Gene3D" id="3.90.550.10">
    <property type="entry name" value="Spore Coat Polysaccharide Biosynthesis Protein SpsA, Chain A"/>
    <property type="match status" value="1"/>
</dbReference>
<dbReference type="AlphaFoldDB" id="A0A3S0S305"/>
<evidence type="ECO:0000313" key="2">
    <source>
        <dbReference type="EMBL" id="RUM07466.1"/>
    </source>
</evidence>
<keyword evidence="2" id="KW-0808">Transferase</keyword>
<reference evidence="2 3" key="1">
    <citation type="submission" date="2018-11" db="EMBL/GenBank/DDBJ databases">
        <title>Rhizobium chutanense sp. nov., isolated from root nodules of Phaseolus vulgaris in China.</title>
        <authorList>
            <person name="Huo Y."/>
        </authorList>
    </citation>
    <scope>NUCLEOTIDE SEQUENCE [LARGE SCALE GENOMIC DNA]</scope>
    <source>
        <strain evidence="2 3">C16</strain>
    </source>
</reference>
<dbReference type="EMBL" id="RJTJ01000006">
    <property type="protein sequence ID" value="RUM07466.1"/>
    <property type="molecule type" value="Genomic_DNA"/>
</dbReference>
<feature type="domain" description="Glycosyltransferase 2-like" evidence="1">
    <location>
        <begin position="8"/>
        <end position="172"/>
    </location>
</feature>
<dbReference type="PANTHER" id="PTHR43685">
    <property type="entry name" value="GLYCOSYLTRANSFERASE"/>
    <property type="match status" value="1"/>
</dbReference>
<evidence type="ECO:0000259" key="1">
    <source>
        <dbReference type="Pfam" id="PF00535"/>
    </source>
</evidence>
<dbReference type="RefSeq" id="WP_126908487.1">
    <property type="nucleotide sequence ID" value="NZ_ML133753.1"/>
</dbReference>
<gene>
    <name evidence="2" type="ORF">EFR84_08230</name>
</gene>
<proteinExistence type="predicted"/>
<evidence type="ECO:0000313" key="3">
    <source>
        <dbReference type="Proteomes" id="UP000278081"/>
    </source>
</evidence>
<dbReference type="PANTHER" id="PTHR43685:SF2">
    <property type="entry name" value="GLYCOSYLTRANSFERASE 2-LIKE DOMAIN-CONTAINING PROTEIN"/>
    <property type="match status" value="1"/>
</dbReference>
<dbReference type="SUPFAM" id="SSF53448">
    <property type="entry name" value="Nucleotide-diphospho-sugar transferases"/>
    <property type="match status" value="1"/>
</dbReference>